<evidence type="ECO:0000313" key="10">
    <source>
        <dbReference type="Proteomes" id="UP000244527"/>
    </source>
</evidence>
<keyword evidence="5 7" id="KW-0472">Membrane</keyword>
<gene>
    <name evidence="9" type="ORF">FFWV33_07150</name>
</gene>
<evidence type="ECO:0000256" key="3">
    <source>
        <dbReference type="ARBA" id="ARBA00022692"/>
    </source>
</evidence>
<sequence length="234" mass="25134">MSLLLQADTLSVANENLAEAVPVEKTLSIIELLTSGGLAGQIIMTALFLMLFVALYLYFERLMAINEASKMDNGFMSQIRDNIRNGRIDNAKMTCAHSKSPVARLIEKGISRIGKPLDDINTAIENAGKLEIYKLEKNVSMLATISGAGPMTGFLGTVVGMIQAFHKMATAGGQIEVGALSEGIYTAMTTTVVGLVVGLIAFIGYNHLIVKTDKIVHQMEANAVDFLDLLNDPA</sequence>
<comment type="similarity">
    <text evidence="6">Belongs to the exbB/tolQ family.</text>
</comment>
<dbReference type="InterPro" id="IPR050790">
    <property type="entry name" value="ExbB/TolQ_transport"/>
</dbReference>
<feature type="transmembrane region" description="Helical" evidence="7">
    <location>
        <begin position="139"/>
        <end position="164"/>
    </location>
</feature>
<feature type="domain" description="MotA/TolQ/ExbB proton channel" evidence="8">
    <location>
        <begin position="98"/>
        <end position="220"/>
    </location>
</feature>
<evidence type="ECO:0000256" key="7">
    <source>
        <dbReference type="SAM" id="Phobius"/>
    </source>
</evidence>
<dbReference type="AlphaFoldDB" id="A0A2S1LC80"/>
<accession>A0A2S1LC80</accession>
<dbReference type="GO" id="GO:0017038">
    <property type="term" value="P:protein import"/>
    <property type="evidence" value="ECO:0007669"/>
    <property type="project" value="TreeGrafter"/>
</dbReference>
<name>A0A2S1LC80_9FLAO</name>
<feature type="transmembrane region" description="Helical" evidence="7">
    <location>
        <begin position="184"/>
        <end position="205"/>
    </location>
</feature>
<evidence type="ECO:0000256" key="2">
    <source>
        <dbReference type="ARBA" id="ARBA00022475"/>
    </source>
</evidence>
<proteinExistence type="inferred from homology"/>
<dbReference type="KEGG" id="ffa:FFWV33_07150"/>
<keyword evidence="6" id="KW-0653">Protein transport</keyword>
<dbReference type="Pfam" id="PF01618">
    <property type="entry name" value="MotA_ExbB"/>
    <property type="match status" value="1"/>
</dbReference>
<protein>
    <submittedName>
        <fullName evidence="9">Biopolymer transporter ExbB</fullName>
    </submittedName>
</protein>
<dbReference type="Proteomes" id="UP000244527">
    <property type="component" value="Chromosome"/>
</dbReference>
<evidence type="ECO:0000256" key="6">
    <source>
        <dbReference type="RuleBase" id="RU004057"/>
    </source>
</evidence>
<keyword evidence="4 7" id="KW-1133">Transmembrane helix</keyword>
<dbReference type="GO" id="GO:0005886">
    <property type="term" value="C:plasma membrane"/>
    <property type="evidence" value="ECO:0007669"/>
    <property type="project" value="UniProtKB-SubCell"/>
</dbReference>
<dbReference type="OrthoDB" id="4045at2"/>
<dbReference type="RefSeq" id="WP_108740271.1">
    <property type="nucleotide sequence ID" value="NZ_CP020918.1"/>
</dbReference>
<keyword evidence="3 7" id="KW-0812">Transmembrane</keyword>
<evidence type="ECO:0000313" key="9">
    <source>
        <dbReference type="EMBL" id="AWG21321.1"/>
    </source>
</evidence>
<dbReference type="PANTHER" id="PTHR30625">
    <property type="entry name" value="PROTEIN TOLQ"/>
    <property type="match status" value="1"/>
</dbReference>
<evidence type="ECO:0000256" key="1">
    <source>
        <dbReference type="ARBA" id="ARBA00004651"/>
    </source>
</evidence>
<feature type="transmembrane region" description="Helical" evidence="7">
    <location>
        <begin position="36"/>
        <end position="59"/>
    </location>
</feature>
<keyword evidence="10" id="KW-1185">Reference proteome</keyword>
<evidence type="ECO:0000259" key="8">
    <source>
        <dbReference type="Pfam" id="PF01618"/>
    </source>
</evidence>
<dbReference type="EMBL" id="CP020918">
    <property type="protein sequence ID" value="AWG21321.1"/>
    <property type="molecule type" value="Genomic_DNA"/>
</dbReference>
<evidence type="ECO:0000256" key="5">
    <source>
        <dbReference type="ARBA" id="ARBA00023136"/>
    </source>
</evidence>
<keyword evidence="6" id="KW-0813">Transport</keyword>
<dbReference type="InterPro" id="IPR002898">
    <property type="entry name" value="MotA_ExbB_proton_chnl"/>
</dbReference>
<evidence type="ECO:0000256" key="4">
    <source>
        <dbReference type="ARBA" id="ARBA00022989"/>
    </source>
</evidence>
<organism evidence="9 10">
    <name type="scientific">Flavobacterium faecale</name>
    <dbReference type="NCBI Taxonomy" id="1355330"/>
    <lineage>
        <taxon>Bacteria</taxon>
        <taxon>Pseudomonadati</taxon>
        <taxon>Bacteroidota</taxon>
        <taxon>Flavobacteriia</taxon>
        <taxon>Flavobacteriales</taxon>
        <taxon>Flavobacteriaceae</taxon>
        <taxon>Flavobacterium</taxon>
    </lineage>
</organism>
<keyword evidence="2" id="KW-1003">Cell membrane</keyword>
<reference evidence="9 10" key="1">
    <citation type="submission" date="2017-04" db="EMBL/GenBank/DDBJ databases">
        <title>Compelte genome sequence of WV33.</title>
        <authorList>
            <person name="Lee P.C."/>
        </authorList>
    </citation>
    <scope>NUCLEOTIDE SEQUENCE [LARGE SCALE GENOMIC DNA]</scope>
    <source>
        <strain evidence="9 10">WV33</strain>
    </source>
</reference>
<dbReference type="PANTHER" id="PTHR30625:SF17">
    <property type="entry name" value="TOLQ-RELATED"/>
    <property type="match status" value="1"/>
</dbReference>
<comment type="subcellular location">
    <subcellularLocation>
        <location evidence="1">Cell membrane</location>
        <topology evidence="1">Multi-pass membrane protein</topology>
    </subcellularLocation>
    <subcellularLocation>
        <location evidence="6">Membrane</location>
        <topology evidence="6">Multi-pass membrane protein</topology>
    </subcellularLocation>
</comment>